<feature type="domain" description="PGG" evidence="9">
    <location>
        <begin position="290"/>
        <end position="399"/>
    </location>
</feature>
<proteinExistence type="predicted"/>
<keyword evidence="3" id="KW-0677">Repeat</keyword>
<evidence type="ECO:0000313" key="11">
    <source>
        <dbReference type="Proteomes" id="UP001318860"/>
    </source>
</evidence>
<feature type="transmembrane region" description="Helical" evidence="8">
    <location>
        <begin position="389"/>
        <end position="405"/>
    </location>
</feature>
<evidence type="ECO:0000256" key="5">
    <source>
        <dbReference type="ARBA" id="ARBA00023043"/>
    </source>
</evidence>
<evidence type="ECO:0000256" key="6">
    <source>
        <dbReference type="ARBA" id="ARBA00023136"/>
    </source>
</evidence>
<dbReference type="Pfam" id="PF13962">
    <property type="entry name" value="PGG"/>
    <property type="match status" value="1"/>
</dbReference>
<evidence type="ECO:0000259" key="9">
    <source>
        <dbReference type="Pfam" id="PF13962"/>
    </source>
</evidence>
<evidence type="ECO:0000256" key="4">
    <source>
        <dbReference type="ARBA" id="ARBA00022989"/>
    </source>
</evidence>
<dbReference type="SMART" id="SM00248">
    <property type="entry name" value="ANK"/>
    <property type="match status" value="5"/>
</dbReference>
<keyword evidence="6 8" id="KW-0472">Membrane</keyword>
<dbReference type="Pfam" id="PF12796">
    <property type="entry name" value="Ank_2"/>
    <property type="match status" value="2"/>
</dbReference>
<dbReference type="Gene3D" id="1.25.40.20">
    <property type="entry name" value="Ankyrin repeat-containing domain"/>
    <property type="match status" value="3"/>
</dbReference>
<evidence type="ECO:0000256" key="2">
    <source>
        <dbReference type="ARBA" id="ARBA00022692"/>
    </source>
</evidence>
<dbReference type="PROSITE" id="PS50297">
    <property type="entry name" value="ANK_REP_REGION"/>
    <property type="match status" value="1"/>
</dbReference>
<sequence length="449" mass="50369">MFSAACSGDVNTLHQLLQENPFILSDYTLINSHNNPLTIATKANHLNFVREILRLKPQLATELNQDGIRPLDIASAYGYVEIVRDILATTGPEICRLGGKNGKTAIHYAAVNGRIEIIDLLMSVCSECVKDVTSFGETALHLAVKNFKFEALKNMLQWVEKVDMVEVVNWGDKDGNTVLHYAVLRKQLESIELLVDWNNTSQNKLEMNAANEKGLTPIDIADILSESSNDIHLREILRRAGAYTSSEFHIISQNPKPQTTKNRFPSKKPQNWLDIVRHFEFQWQRDSPGEARETLLLVAALIATVTFEAGINPPSYLFESSNESNVTITSPNVVGSNNTTELLNEIRRSGRETSTMVSITVFLMANSVALSTATSIIDYLTAGLPFQRELRVSMFAMIFAYGWSLGSTRPTGLVKNVLLVFALCMPLFLRWLPYVITRLRKQYDKRNST</sequence>
<evidence type="ECO:0000256" key="3">
    <source>
        <dbReference type="ARBA" id="ARBA00022737"/>
    </source>
</evidence>
<dbReference type="PANTHER" id="PTHR24186:SF37">
    <property type="entry name" value="PGG DOMAIN-CONTAINING PROTEIN"/>
    <property type="match status" value="1"/>
</dbReference>
<evidence type="ECO:0000313" key="10">
    <source>
        <dbReference type="EMBL" id="KAK6162707.1"/>
    </source>
</evidence>
<keyword evidence="5 7" id="KW-0040">ANK repeat</keyword>
<dbReference type="PANTHER" id="PTHR24186">
    <property type="entry name" value="PROTEIN PHOSPHATASE 1 REGULATORY SUBUNIT"/>
    <property type="match status" value="1"/>
</dbReference>
<dbReference type="InterPro" id="IPR026961">
    <property type="entry name" value="PGG_dom"/>
</dbReference>
<keyword evidence="4 8" id="KW-1133">Transmembrane helix</keyword>
<dbReference type="SUPFAM" id="SSF48403">
    <property type="entry name" value="Ankyrin repeat"/>
    <property type="match status" value="1"/>
</dbReference>
<evidence type="ECO:0000256" key="7">
    <source>
        <dbReference type="PROSITE-ProRule" id="PRU00023"/>
    </source>
</evidence>
<comment type="subcellular location">
    <subcellularLocation>
        <location evidence="1">Membrane</location>
        <topology evidence="1">Multi-pass membrane protein</topology>
    </subcellularLocation>
</comment>
<organism evidence="10 11">
    <name type="scientific">Rehmannia glutinosa</name>
    <name type="common">Chinese foxglove</name>
    <dbReference type="NCBI Taxonomy" id="99300"/>
    <lineage>
        <taxon>Eukaryota</taxon>
        <taxon>Viridiplantae</taxon>
        <taxon>Streptophyta</taxon>
        <taxon>Embryophyta</taxon>
        <taxon>Tracheophyta</taxon>
        <taxon>Spermatophyta</taxon>
        <taxon>Magnoliopsida</taxon>
        <taxon>eudicotyledons</taxon>
        <taxon>Gunneridae</taxon>
        <taxon>Pentapetalae</taxon>
        <taxon>asterids</taxon>
        <taxon>lamiids</taxon>
        <taxon>Lamiales</taxon>
        <taxon>Orobanchaceae</taxon>
        <taxon>Rehmannieae</taxon>
        <taxon>Rehmannia</taxon>
    </lineage>
</organism>
<protein>
    <recommendedName>
        <fullName evidence="9">PGG domain-containing protein</fullName>
    </recommendedName>
</protein>
<comment type="caution">
    <text evidence="10">The sequence shown here is derived from an EMBL/GenBank/DDBJ whole genome shotgun (WGS) entry which is preliminary data.</text>
</comment>
<feature type="repeat" description="ANK" evidence="7">
    <location>
        <begin position="101"/>
        <end position="123"/>
    </location>
</feature>
<dbReference type="InterPro" id="IPR002110">
    <property type="entry name" value="Ankyrin_rpt"/>
</dbReference>
<dbReference type="EMBL" id="JABTTQ020000002">
    <property type="protein sequence ID" value="KAK6162707.1"/>
    <property type="molecule type" value="Genomic_DNA"/>
</dbReference>
<dbReference type="PROSITE" id="PS50088">
    <property type="entry name" value="ANK_REPEAT"/>
    <property type="match status" value="1"/>
</dbReference>
<keyword evidence="11" id="KW-1185">Reference proteome</keyword>
<feature type="transmembrane region" description="Helical" evidence="8">
    <location>
        <begin position="356"/>
        <end position="377"/>
    </location>
</feature>
<accession>A0ABR0XU32</accession>
<evidence type="ECO:0000256" key="8">
    <source>
        <dbReference type="SAM" id="Phobius"/>
    </source>
</evidence>
<reference evidence="10 11" key="1">
    <citation type="journal article" date="2021" name="Comput. Struct. Biotechnol. J.">
        <title>De novo genome assembly of the potent medicinal plant Rehmannia glutinosa using nanopore technology.</title>
        <authorList>
            <person name="Ma L."/>
            <person name="Dong C."/>
            <person name="Song C."/>
            <person name="Wang X."/>
            <person name="Zheng X."/>
            <person name="Niu Y."/>
            <person name="Chen S."/>
            <person name="Feng W."/>
        </authorList>
    </citation>
    <scope>NUCLEOTIDE SEQUENCE [LARGE SCALE GENOMIC DNA]</scope>
    <source>
        <strain evidence="10">DH-2019</strain>
    </source>
</reference>
<feature type="transmembrane region" description="Helical" evidence="8">
    <location>
        <begin position="417"/>
        <end position="436"/>
    </location>
</feature>
<evidence type="ECO:0000256" key="1">
    <source>
        <dbReference type="ARBA" id="ARBA00004141"/>
    </source>
</evidence>
<dbReference type="Proteomes" id="UP001318860">
    <property type="component" value="Unassembled WGS sequence"/>
</dbReference>
<name>A0ABR0XU32_REHGL</name>
<keyword evidence="2 8" id="KW-0812">Transmembrane</keyword>
<gene>
    <name evidence="10" type="ORF">DH2020_002548</name>
</gene>
<dbReference type="InterPro" id="IPR036770">
    <property type="entry name" value="Ankyrin_rpt-contain_sf"/>
</dbReference>